<comment type="caution">
    <text evidence="2">The sequence shown here is derived from an EMBL/GenBank/DDBJ whole genome shotgun (WGS) entry which is preliminary data.</text>
</comment>
<feature type="compositionally biased region" description="Basic and acidic residues" evidence="1">
    <location>
        <begin position="15"/>
        <end position="30"/>
    </location>
</feature>
<dbReference type="OrthoDB" id="10425937at2759"/>
<dbReference type="AlphaFoldDB" id="A0A812QU45"/>
<accession>A0A812QU45</accession>
<protein>
    <submittedName>
        <fullName evidence="2">Uncharacterized protein</fullName>
    </submittedName>
</protein>
<reference evidence="2" key="1">
    <citation type="submission" date="2021-02" db="EMBL/GenBank/DDBJ databases">
        <authorList>
            <person name="Dougan E. K."/>
            <person name="Rhodes N."/>
            <person name="Thang M."/>
            <person name="Chan C."/>
        </authorList>
    </citation>
    <scope>NUCLEOTIDE SEQUENCE</scope>
</reference>
<evidence type="ECO:0000313" key="3">
    <source>
        <dbReference type="Proteomes" id="UP000604046"/>
    </source>
</evidence>
<evidence type="ECO:0000256" key="1">
    <source>
        <dbReference type="SAM" id="MobiDB-lite"/>
    </source>
</evidence>
<keyword evidence="3" id="KW-1185">Reference proteome</keyword>
<name>A0A812QU45_9DINO</name>
<sequence>MKIRHDSSAKAFTTNRDRKQREKQRKERISNPEVIARDIPFNPMLMSLLVEEMRRQVLGSVTLFLNILACLAHDEPKPHDHTAGRRNVKGAAIGAKFLQFLASLLVQVATRGPPPADDATDPLQRLRSRVFCAADKLGSLLEAVALHTAEACSQRDLLTSCACLAAALVQESGQPEGCSEDHFTLTCRFLVTNGFDESNLSRLEDHVTLALPRHPHGYLHVIDDYSSNNCIGWGRSVTSSLGNLSLWHAKARSNQQPG</sequence>
<gene>
    <name evidence="2" type="ORF">SNAT2548_LOCUS21965</name>
</gene>
<dbReference type="EMBL" id="CAJNDS010002269">
    <property type="protein sequence ID" value="CAE7403641.1"/>
    <property type="molecule type" value="Genomic_DNA"/>
</dbReference>
<evidence type="ECO:0000313" key="2">
    <source>
        <dbReference type="EMBL" id="CAE7403641.1"/>
    </source>
</evidence>
<proteinExistence type="predicted"/>
<dbReference type="Proteomes" id="UP000604046">
    <property type="component" value="Unassembled WGS sequence"/>
</dbReference>
<feature type="region of interest" description="Disordered" evidence="1">
    <location>
        <begin position="1"/>
        <end position="31"/>
    </location>
</feature>
<organism evidence="2 3">
    <name type="scientific">Symbiodinium natans</name>
    <dbReference type="NCBI Taxonomy" id="878477"/>
    <lineage>
        <taxon>Eukaryota</taxon>
        <taxon>Sar</taxon>
        <taxon>Alveolata</taxon>
        <taxon>Dinophyceae</taxon>
        <taxon>Suessiales</taxon>
        <taxon>Symbiodiniaceae</taxon>
        <taxon>Symbiodinium</taxon>
    </lineage>
</organism>